<dbReference type="GO" id="GO:0005524">
    <property type="term" value="F:ATP binding"/>
    <property type="evidence" value="ECO:0007669"/>
    <property type="project" value="UniProtKB-KW"/>
</dbReference>
<gene>
    <name evidence="9" type="ORF">SAY86_014155</name>
</gene>
<dbReference type="Proteomes" id="UP001346149">
    <property type="component" value="Unassembled WGS sequence"/>
</dbReference>
<feature type="coiled-coil region" evidence="7">
    <location>
        <begin position="612"/>
        <end position="675"/>
    </location>
</feature>
<evidence type="ECO:0000313" key="9">
    <source>
        <dbReference type="EMBL" id="KAK4772380.1"/>
    </source>
</evidence>
<keyword evidence="4" id="KW-0067">ATP-binding</keyword>
<dbReference type="GO" id="GO:0140664">
    <property type="term" value="F:ATP-dependent DNA damage sensor activity"/>
    <property type="evidence" value="ECO:0007669"/>
    <property type="project" value="InterPro"/>
</dbReference>
<keyword evidence="10" id="KW-1185">Reference proteome</keyword>
<keyword evidence="1" id="KW-0699">rRNA-binding</keyword>
<dbReference type="InterPro" id="IPR000432">
    <property type="entry name" value="DNA_mismatch_repair_MutS_C"/>
</dbReference>
<evidence type="ECO:0000256" key="2">
    <source>
        <dbReference type="ARBA" id="ARBA00022741"/>
    </source>
</evidence>
<dbReference type="EMBL" id="JAXQNO010000020">
    <property type="protein sequence ID" value="KAK4772380.1"/>
    <property type="molecule type" value="Genomic_DNA"/>
</dbReference>
<accession>A0AAN7KST2</accession>
<dbReference type="InterPro" id="IPR045076">
    <property type="entry name" value="MutS"/>
</dbReference>
<evidence type="ECO:0000256" key="7">
    <source>
        <dbReference type="SAM" id="Coils"/>
    </source>
</evidence>
<evidence type="ECO:0000256" key="6">
    <source>
        <dbReference type="ARBA" id="ARBA00023125"/>
    </source>
</evidence>
<protein>
    <recommendedName>
        <fullName evidence="8">Smr domain-containing protein</fullName>
    </recommendedName>
</protein>
<reference evidence="9 10" key="1">
    <citation type="journal article" date="2023" name="Hortic Res">
        <title>Pangenome of water caltrop reveals structural variations and asymmetric subgenome divergence after allopolyploidization.</title>
        <authorList>
            <person name="Zhang X."/>
            <person name="Chen Y."/>
            <person name="Wang L."/>
            <person name="Yuan Y."/>
            <person name="Fang M."/>
            <person name="Shi L."/>
            <person name="Lu R."/>
            <person name="Comes H.P."/>
            <person name="Ma Y."/>
            <person name="Chen Y."/>
            <person name="Huang G."/>
            <person name="Zhou Y."/>
            <person name="Zheng Z."/>
            <person name="Qiu Y."/>
        </authorList>
    </citation>
    <scope>NUCLEOTIDE SEQUENCE [LARGE SCALE GENOMIC DNA]</scope>
    <source>
        <strain evidence="9">F231</strain>
    </source>
</reference>
<dbReference type="GO" id="GO:0006298">
    <property type="term" value="P:mismatch repair"/>
    <property type="evidence" value="ECO:0007669"/>
    <property type="project" value="InterPro"/>
</dbReference>
<dbReference type="FunFam" id="3.40.50.300:FF:000830">
    <property type="entry name" value="Endonuclease MutS2"/>
    <property type="match status" value="1"/>
</dbReference>
<evidence type="ECO:0000256" key="5">
    <source>
        <dbReference type="ARBA" id="ARBA00022884"/>
    </source>
</evidence>
<dbReference type="GO" id="GO:0016887">
    <property type="term" value="F:ATP hydrolysis activity"/>
    <property type="evidence" value="ECO:0007669"/>
    <property type="project" value="InterPro"/>
</dbReference>
<dbReference type="SUPFAM" id="SSF48334">
    <property type="entry name" value="DNA repair protein MutS, domain III"/>
    <property type="match status" value="1"/>
</dbReference>
<sequence length="901" mass="99455">MELARNRLVGISHGPPSLIYPSRILLKPILSLSNSAESHPCRFALAQTLQSETLKILEWNSLCNQLSPFTSTSMGFRATVHAAIPIGETIEESMKLLEQTGAAVLAAEAGPWDFSKIEDVTSIIDASANGQMLTVGEICRVRRTLVAAMKAAEMLESVALAAGGTDSPERKRYSPLIDIVADCDYQEHLANKIEFCIDCNLSVILDRASEDLEIIRLEKKRNIEDLNSLLKEVSARIFQAGGMDRPLVTKRRARMCVGIRASHKYLLPEGIVLDISGSGVTYFMEPKEAIELNNMEVRLSNAERAEEMAILSLFTSEIAESGDIIKNMLKRFQEIDLAFARAAYAREVNGRCPIISLCGSNPIDIIEMQHPLLLTSQRILSDEDNGALASSSSKGCVADFPVPIDFKVAHRTRVVIISGPNTGGKTASMKTLGLASLMSKAGMYLPAKNFPRIPWFNLVLADIGDQQSLEQNLSTFSGHVSRIRDILEVATMESLVLLDEIGSGTDPSEGVALSSSILDYLKDHVSLSVVTTHYADLTLLREKDDRYQIAAMEFSLETLKPTYKVLWGSTGDSNALKIAESIGLNCNTISRARQWVEKLKPESEQERHGLVYQSLMDERNQLEAHVKKANSLHAEMMNLYIEIQREAEDIGCREKALMRKETHNVQQELKSAERQIYSVVANFERQLTKIVPEDVNSVIKKGELAIASIFEAHQPADSLYGNKPDDAPYAPRSGEQVLVKGLGNKLAIVVEAPGDDGTVLIQLGKVRVRVSSRDVRAIGGSKKNLAAATSLQRRRRQASLSQEIQNPSERSQHDEQLLFGPTVQTSRNTVDLRGMRVEEAALELDMAINSRGPNSVIFVIHGMGTGAVKERAIKILQDHPRVVRYEQENPLNYGCTVAYIK</sequence>
<dbReference type="SMART" id="SM00534">
    <property type="entry name" value="MUTSac"/>
    <property type="match status" value="1"/>
</dbReference>
<evidence type="ECO:0000259" key="8">
    <source>
        <dbReference type="PROSITE" id="PS50828"/>
    </source>
</evidence>
<evidence type="ECO:0000256" key="1">
    <source>
        <dbReference type="ARBA" id="ARBA00022730"/>
    </source>
</evidence>
<dbReference type="SUPFAM" id="SSF52540">
    <property type="entry name" value="P-loop containing nucleoside triphosphate hydrolases"/>
    <property type="match status" value="1"/>
</dbReference>
<dbReference type="PANTHER" id="PTHR48466">
    <property type="entry name" value="OS10G0509000 PROTEIN-RELATED"/>
    <property type="match status" value="1"/>
</dbReference>
<evidence type="ECO:0000256" key="3">
    <source>
        <dbReference type="ARBA" id="ARBA00022801"/>
    </source>
</evidence>
<dbReference type="NCBIfam" id="TIGR01069">
    <property type="entry name" value="mutS2"/>
    <property type="match status" value="1"/>
</dbReference>
<dbReference type="SUPFAM" id="SSF160443">
    <property type="entry name" value="SMR domain-like"/>
    <property type="match status" value="1"/>
</dbReference>
<dbReference type="GO" id="GO:0004519">
    <property type="term" value="F:endonuclease activity"/>
    <property type="evidence" value="ECO:0007669"/>
    <property type="project" value="UniProtKB-KW"/>
</dbReference>
<dbReference type="PROSITE" id="PS50828">
    <property type="entry name" value="SMR"/>
    <property type="match status" value="1"/>
</dbReference>
<dbReference type="PIRSF" id="PIRSF005814">
    <property type="entry name" value="MutS_YshD"/>
    <property type="match status" value="1"/>
</dbReference>
<dbReference type="InterPro" id="IPR046893">
    <property type="entry name" value="MSSS"/>
</dbReference>
<name>A0AAN7KST2_TRANT</name>
<dbReference type="Pfam" id="PF01713">
    <property type="entry name" value="Smr"/>
    <property type="match status" value="1"/>
</dbReference>
<dbReference type="Pfam" id="PF20297">
    <property type="entry name" value="MSSS"/>
    <property type="match status" value="1"/>
</dbReference>
<feature type="domain" description="Smr" evidence="8">
    <location>
        <begin position="830"/>
        <end position="901"/>
    </location>
</feature>
<dbReference type="GO" id="GO:0019843">
    <property type="term" value="F:rRNA binding"/>
    <property type="evidence" value="ECO:0007669"/>
    <property type="project" value="UniProtKB-KW"/>
</dbReference>
<dbReference type="Pfam" id="PF00488">
    <property type="entry name" value="MutS_V"/>
    <property type="match status" value="1"/>
</dbReference>
<evidence type="ECO:0000256" key="4">
    <source>
        <dbReference type="ARBA" id="ARBA00022840"/>
    </source>
</evidence>
<keyword evidence="3" id="KW-0378">Hydrolase</keyword>
<dbReference type="GO" id="GO:0030983">
    <property type="term" value="F:mismatched DNA binding"/>
    <property type="evidence" value="ECO:0007669"/>
    <property type="project" value="InterPro"/>
</dbReference>
<dbReference type="PANTHER" id="PTHR48466:SF1">
    <property type="entry name" value="SMR DOMAIN-CONTAINING PROTEIN"/>
    <property type="match status" value="1"/>
</dbReference>
<keyword evidence="7" id="KW-0175">Coiled coil</keyword>
<proteinExistence type="predicted"/>
<dbReference type="InterPro" id="IPR036063">
    <property type="entry name" value="Smr_dom_sf"/>
</dbReference>
<dbReference type="SMART" id="SM00463">
    <property type="entry name" value="SMR"/>
    <property type="match status" value="1"/>
</dbReference>
<dbReference type="InterPro" id="IPR002625">
    <property type="entry name" value="Smr_dom"/>
</dbReference>
<evidence type="ECO:0000313" key="10">
    <source>
        <dbReference type="Proteomes" id="UP001346149"/>
    </source>
</evidence>
<comment type="caution">
    <text evidence="9">The sequence shown here is derived from an EMBL/GenBank/DDBJ whole genome shotgun (WGS) entry which is preliminary data.</text>
</comment>
<dbReference type="PROSITE" id="PS00486">
    <property type="entry name" value="DNA_MISMATCH_REPAIR_2"/>
    <property type="match status" value="1"/>
</dbReference>
<dbReference type="SMART" id="SM00533">
    <property type="entry name" value="MUTSd"/>
    <property type="match status" value="1"/>
</dbReference>
<dbReference type="Gene3D" id="3.40.50.300">
    <property type="entry name" value="P-loop containing nucleotide triphosphate hydrolases"/>
    <property type="match status" value="1"/>
</dbReference>
<dbReference type="InterPro" id="IPR007696">
    <property type="entry name" value="DNA_mismatch_repair_MutS_core"/>
</dbReference>
<organism evidence="9 10">
    <name type="scientific">Trapa natans</name>
    <name type="common">Water chestnut</name>
    <dbReference type="NCBI Taxonomy" id="22666"/>
    <lineage>
        <taxon>Eukaryota</taxon>
        <taxon>Viridiplantae</taxon>
        <taxon>Streptophyta</taxon>
        <taxon>Embryophyta</taxon>
        <taxon>Tracheophyta</taxon>
        <taxon>Spermatophyta</taxon>
        <taxon>Magnoliopsida</taxon>
        <taxon>eudicotyledons</taxon>
        <taxon>Gunneridae</taxon>
        <taxon>Pentapetalae</taxon>
        <taxon>rosids</taxon>
        <taxon>malvids</taxon>
        <taxon>Myrtales</taxon>
        <taxon>Lythraceae</taxon>
        <taxon>Trapa</taxon>
    </lineage>
</organism>
<dbReference type="InterPro" id="IPR036187">
    <property type="entry name" value="DNA_mismatch_repair_MutS_sf"/>
</dbReference>
<keyword evidence="2" id="KW-0547">Nucleotide-binding</keyword>
<dbReference type="GO" id="GO:0045910">
    <property type="term" value="P:negative regulation of DNA recombination"/>
    <property type="evidence" value="ECO:0007669"/>
    <property type="project" value="InterPro"/>
</dbReference>
<dbReference type="Gene3D" id="3.30.1370.110">
    <property type="match status" value="1"/>
</dbReference>
<keyword evidence="5" id="KW-0694">RNA-binding</keyword>
<dbReference type="InterPro" id="IPR027417">
    <property type="entry name" value="P-loop_NTPase"/>
</dbReference>
<dbReference type="InterPro" id="IPR005747">
    <property type="entry name" value="MutS2"/>
</dbReference>
<keyword evidence="6" id="KW-0238">DNA-binding</keyword>
<dbReference type="AlphaFoldDB" id="A0AAN7KST2"/>